<dbReference type="Proteomes" id="UP000663281">
    <property type="component" value="Chromosome"/>
</dbReference>
<organism evidence="1 2">
    <name type="scientific">Shewanella cyperi</name>
    <dbReference type="NCBI Taxonomy" id="2814292"/>
    <lineage>
        <taxon>Bacteria</taxon>
        <taxon>Pseudomonadati</taxon>
        <taxon>Pseudomonadota</taxon>
        <taxon>Gammaproteobacteria</taxon>
        <taxon>Alteromonadales</taxon>
        <taxon>Shewanellaceae</taxon>
        <taxon>Shewanella</taxon>
    </lineage>
</organism>
<name>A0A974XNS9_9GAMM</name>
<proteinExistence type="predicted"/>
<evidence type="ECO:0000313" key="1">
    <source>
        <dbReference type="EMBL" id="QSX30476.1"/>
    </source>
</evidence>
<dbReference type="Pfam" id="PF11456">
    <property type="entry name" value="DUF3019"/>
    <property type="match status" value="1"/>
</dbReference>
<dbReference type="EMBL" id="CP071504">
    <property type="protein sequence ID" value="QSX30476.1"/>
    <property type="molecule type" value="Genomic_DNA"/>
</dbReference>
<sequence>MVKTWLISLTLLFGGPLAAEPLSFEILPRVCITAPDSPCRMNVSVSWQAPQLACLVDATRPEEYIHCADNLDDFPLELDLSQDAEFSLVDPGTHQVLAKQRIDLLIKEKPPLQERRLSWSLF</sequence>
<evidence type="ECO:0000313" key="2">
    <source>
        <dbReference type="Proteomes" id="UP000663281"/>
    </source>
</evidence>
<dbReference type="AlphaFoldDB" id="A0A974XNS9"/>
<gene>
    <name evidence="1" type="ORF">JYB88_02110</name>
</gene>
<protein>
    <submittedName>
        <fullName evidence="1">DUF3019 domain-containing protein</fullName>
    </submittedName>
</protein>
<reference evidence="1 2" key="1">
    <citation type="submission" date="2021-03" db="EMBL/GenBank/DDBJ databases">
        <title>Novel species identification of genus Shewanella.</title>
        <authorList>
            <person name="Liu G."/>
            <person name="Zhang Q."/>
        </authorList>
    </citation>
    <scope>NUCLEOTIDE SEQUENCE [LARGE SCALE GENOMIC DNA]</scope>
    <source>
        <strain evidence="1 2">FJAT-53726</strain>
    </source>
</reference>
<accession>A0A974XNS9</accession>
<dbReference type="KEGG" id="scyp:JYB88_02110"/>
<dbReference type="InterPro" id="IPR021559">
    <property type="entry name" value="DUF3019"/>
</dbReference>
<dbReference type="RefSeq" id="WP_207321813.1">
    <property type="nucleotide sequence ID" value="NZ_CP071501.1"/>
</dbReference>
<keyword evidence="2" id="KW-1185">Reference proteome</keyword>